<accession>A0A9D4INZ9</accession>
<dbReference type="Proteomes" id="UP000828390">
    <property type="component" value="Unassembled WGS sequence"/>
</dbReference>
<protein>
    <submittedName>
        <fullName evidence="1">Uncharacterized protein</fullName>
    </submittedName>
</protein>
<dbReference type="AlphaFoldDB" id="A0A9D4INZ9"/>
<dbReference type="EMBL" id="JAIWYP010000008">
    <property type="protein sequence ID" value="KAH3781400.1"/>
    <property type="molecule type" value="Genomic_DNA"/>
</dbReference>
<name>A0A9D4INZ9_DREPO</name>
<reference evidence="1" key="2">
    <citation type="submission" date="2020-11" db="EMBL/GenBank/DDBJ databases">
        <authorList>
            <person name="McCartney M.A."/>
            <person name="Auch B."/>
            <person name="Kono T."/>
            <person name="Mallez S."/>
            <person name="Becker A."/>
            <person name="Gohl D.M."/>
            <person name="Silverstein K.A.T."/>
            <person name="Koren S."/>
            <person name="Bechman K.B."/>
            <person name="Herman A."/>
            <person name="Abrahante J.E."/>
            <person name="Garbe J."/>
        </authorList>
    </citation>
    <scope>NUCLEOTIDE SEQUENCE</scope>
    <source>
        <strain evidence="1">Duluth1</strain>
        <tissue evidence="1">Whole animal</tissue>
    </source>
</reference>
<keyword evidence="2" id="KW-1185">Reference proteome</keyword>
<gene>
    <name evidence="1" type="ORF">DPMN_159227</name>
</gene>
<comment type="caution">
    <text evidence="1">The sequence shown here is derived from an EMBL/GenBank/DDBJ whole genome shotgun (WGS) entry which is preliminary data.</text>
</comment>
<sequence length="119" mass="13204">MEGDITLTTKLHQMFLLMLVKETIPLEIKDASIIHLYEQKETNRPTTTTEAYFCSPLKGKSLQGSCLIALLLTLKNDSYLKVSVGSAGNEGPMTWCSLQDSFKKSVRNKTLICSPSMST</sequence>
<evidence type="ECO:0000313" key="1">
    <source>
        <dbReference type="EMBL" id="KAH3781400.1"/>
    </source>
</evidence>
<reference evidence="1" key="1">
    <citation type="journal article" date="2019" name="bioRxiv">
        <title>The Genome of the Zebra Mussel, Dreissena polymorpha: A Resource for Invasive Species Research.</title>
        <authorList>
            <person name="McCartney M.A."/>
            <person name="Auch B."/>
            <person name="Kono T."/>
            <person name="Mallez S."/>
            <person name="Zhang Y."/>
            <person name="Obille A."/>
            <person name="Becker A."/>
            <person name="Abrahante J.E."/>
            <person name="Garbe J."/>
            <person name="Badalamenti J.P."/>
            <person name="Herman A."/>
            <person name="Mangelson H."/>
            <person name="Liachko I."/>
            <person name="Sullivan S."/>
            <person name="Sone E.D."/>
            <person name="Koren S."/>
            <person name="Silverstein K.A.T."/>
            <person name="Beckman K.B."/>
            <person name="Gohl D.M."/>
        </authorList>
    </citation>
    <scope>NUCLEOTIDE SEQUENCE</scope>
    <source>
        <strain evidence="1">Duluth1</strain>
        <tissue evidence="1">Whole animal</tissue>
    </source>
</reference>
<proteinExistence type="predicted"/>
<organism evidence="1 2">
    <name type="scientific">Dreissena polymorpha</name>
    <name type="common">Zebra mussel</name>
    <name type="synonym">Mytilus polymorpha</name>
    <dbReference type="NCBI Taxonomy" id="45954"/>
    <lineage>
        <taxon>Eukaryota</taxon>
        <taxon>Metazoa</taxon>
        <taxon>Spiralia</taxon>
        <taxon>Lophotrochozoa</taxon>
        <taxon>Mollusca</taxon>
        <taxon>Bivalvia</taxon>
        <taxon>Autobranchia</taxon>
        <taxon>Heteroconchia</taxon>
        <taxon>Euheterodonta</taxon>
        <taxon>Imparidentia</taxon>
        <taxon>Neoheterodontei</taxon>
        <taxon>Myida</taxon>
        <taxon>Dreissenoidea</taxon>
        <taxon>Dreissenidae</taxon>
        <taxon>Dreissena</taxon>
    </lineage>
</organism>
<evidence type="ECO:0000313" key="2">
    <source>
        <dbReference type="Proteomes" id="UP000828390"/>
    </source>
</evidence>